<dbReference type="InterPro" id="IPR050310">
    <property type="entry name" value="VPS10-sortilin"/>
</dbReference>
<keyword evidence="8" id="KW-0106">Calcium</keyword>
<dbReference type="InterPro" id="IPR000033">
    <property type="entry name" value="LDLR_classB_rpt"/>
</dbReference>
<keyword evidence="7" id="KW-0677">Repeat</keyword>
<evidence type="ECO:0000256" key="9">
    <source>
        <dbReference type="ARBA" id="ARBA00022989"/>
    </source>
</evidence>
<feature type="domain" description="Sortilin C-terminal" evidence="16">
    <location>
        <begin position="8"/>
        <end position="170"/>
    </location>
</feature>
<accession>A0AA88KUV5</accession>
<reference evidence="17" key="1">
    <citation type="submission" date="2023-07" db="EMBL/GenBank/DDBJ databases">
        <title>Chromosome-level genome assembly of Artemia franciscana.</title>
        <authorList>
            <person name="Jo E."/>
        </authorList>
    </citation>
    <scope>NUCLEOTIDE SEQUENCE</scope>
    <source>
        <tissue evidence="17">Whole body</tissue>
    </source>
</reference>
<evidence type="ECO:0000256" key="14">
    <source>
        <dbReference type="PROSITE-ProRule" id="PRU00124"/>
    </source>
</evidence>
<keyword evidence="18" id="KW-1185">Reference proteome</keyword>
<dbReference type="FunFam" id="4.10.400.10:FF:000011">
    <property type="entry name" value="Low-density lipoprotein receptor-related protein 1"/>
    <property type="match status" value="1"/>
</dbReference>
<evidence type="ECO:0000256" key="11">
    <source>
        <dbReference type="ARBA" id="ARBA00023157"/>
    </source>
</evidence>
<protein>
    <recommendedName>
        <fullName evidence="16">Sortilin C-terminal domain-containing protein</fullName>
    </recommendedName>
</protein>
<evidence type="ECO:0000256" key="4">
    <source>
        <dbReference type="ARBA" id="ARBA00022583"/>
    </source>
</evidence>
<keyword evidence="6" id="KW-0732">Signal</keyword>
<dbReference type="InterPro" id="IPR036055">
    <property type="entry name" value="LDL_receptor-like_sf"/>
</dbReference>
<dbReference type="InterPro" id="IPR023415">
    <property type="entry name" value="LDLR_class-A_CS"/>
</dbReference>
<comment type="caution">
    <text evidence="14">Lacks conserved residue(s) required for the propagation of feature annotation.</text>
</comment>
<feature type="repeat" description="LDL-receptor class B" evidence="15">
    <location>
        <begin position="356"/>
        <end position="400"/>
    </location>
</feature>
<dbReference type="Gene3D" id="2.10.70.80">
    <property type="match status" value="1"/>
</dbReference>
<evidence type="ECO:0000256" key="10">
    <source>
        <dbReference type="ARBA" id="ARBA00023136"/>
    </source>
</evidence>
<dbReference type="FunFam" id="4.10.400.10:FF:000004">
    <property type="entry name" value="Low-density lipoprotein receptor-related protein 1"/>
    <property type="match status" value="1"/>
</dbReference>
<dbReference type="Gene3D" id="2.120.10.30">
    <property type="entry name" value="TolB, C-terminal domain"/>
    <property type="match status" value="1"/>
</dbReference>
<evidence type="ECO:0000256" key="7">
    <source>
        <dbReference type="ARBA" id="ARBA00022737"/>
    </source>
</evidence>
<dbReference type="Pfam" id="PF00058">
    <property type="entry name" value="Ldl_recept_b"/>
    <property type="match status" value="2"/>
</dbReference>
<name>A0AA88KUV5_ARTSF</name>
<dbReference type="InterPro" id="IPR002172">
    <property type="entry name" value="LDrepeatLR_classA_rpt"/>
</dbReference>
<dbReference type="AlphaFoldDB" id="A0AA88KUV5"/>
<dbReference type="PANTHER" id="PTHR12106:SF27">
    <property type="entry name" value="SORTILIN-RELATED RECEPTOR"/>
    <property type="match status" value="1"/>
</dbReference>
<feature type="disulfide bond" evidence="14">
    <location>
        <begin position="550"/>
        <end position="562"/>
    </location>
</feature>
<dbReference type="CDD" id="cd00112">
    <property type="entry name" value="LDLa"/>
    <property type="match status" value="5"/>
</dbReference>
<evidence type="ECO:0000256" key="5">
    <source>
        <dbReference type="ARBA" id="ARBA00022692"/>
    </source>
</evidence>
<organism evidence="17 18">
    <name type="scientific">Artemia franciscana</name>
    <name type="common">Brine shrimp</name>
    <name type="synonym">Artemia sanfranciscana</name>
    <dbReference type="NCBI Taxonomy" id="6661"/>
    <lineage>
        <taxon>Eukaryota</taxon>
        <taxon>Metazoa</taxon>
        <taxon>Ecdysozoa</taxon>
        <taxon>Arthropoda</taxon>
        <taxon>Crustacea</taxon>
        <taxon>Branchiopoda</taxon>
        <taxon>Anostraca</taxon>
        <taxon>Artemiidae</taxon>
        <taxon>Artemia</taxon>
    </lineage>
</organism>
<keyword evidence="12" id="KW-0675">Receptor</keyword>
<feature type="disulfide bond" evidence="14">
    <location>
        <begin position="677"/>
        <end position="695"/>
    </location>
</feature>
<keyword evidence="13" id="KW-0325">Glycoprotein</keyword>
<dbReference type="PANTHER" id="PTHR12106">
    <property type="entry name" value="SORTILIN RELATED"/>
    <property type="match status" value="1"/>
</dbReference>
<dbReference type="PROSITE" id="PS50068">
    <property type="entry name" value="LDLRA_2"/>
    <property type="match status" value="5"/>
</dbReference>
<dbReference type="Pfam" id="PF15901">
    <property type="entry name" value="Sortilin_C"/>
    <property type="match status" value="1"/>
</dbReference>
<evidence type="ECO:0000256" key="12">
    <source>
        <dbReference type="ARBA" id="ARBA00023170"/>
    </source>
</evidence>
<comment type="caution">
    <text evidence="17">The sequence shown here is derived from an EMBL/GenBank/DDBJ whole genome shotgun (WGS) entry which is preliminary data.</text>
</comment>
<dbReference type="FunFam" id="4.10.400.10:FF:000009">
    <property type="entry name" value="Low-density lipoprotein receptor-related protein 1"/>
    <property type="match status" value="1"/>
</dbReference>
<feature type="disulfide bond" evidence="14">
    <location>
        <begin position="510"/>
        <end position="522"/>
    </location>
</feature>
<dbReference type="SMART" id="SM00135">
    <property type="entry name" value="LY"/>
    <property type="match status" value="5"/>
</dbReference>
<feature type="disulfide bond" evidence="14">
    <location>
        <begin position="596"/>
        <end position="614"/>
    </location>
</feature>
<sequence length="722" mass="80914">MRVYGLITEPGENSTNFLIFGSNSGNHNWTIVTVDLRSAFERDCNASDYKPWSPSSASTFGRKCLLGRHVVYERRIPTSVCFAGSPYNRALTLENCECRREDYECDFGYKLDVWSNVCAKDSPFKSDVFAVPESCKPGKFYNLTRGYRKIPGDSCVDGDSKSYEPQRIPCPVQEHRDFLLVAQRQKVLRIDLNNMLNIDTLPLSPVKNVFTFEFDIRQNCVYWGDSDEDKIWRQCLNGNQSHELLVESSLQSIEGMAFDWTSRNLYFVDGQLAKIELINVDVNHSGRMRRTVLNKGILDKPRGIAVHPLRGYLFWTDWSTATPCIGRSPLDGSDPQKIVIGEVGWPNGITVDYQIERIYWADAKLDFIASADLDGSKMKKITQQAGTTNHPFGVAVYKTVVYWNDWHSNAIYVADKYHGSGIRPVATKLNGLLDLKVYSHNLQQGTNACSEGERICTHICTALPNNTRHCLCPDGMKTVEDIDGSVTCLCPDGNNPSPNGACEKASNSTCFENFFTCGNGQCVPIMWRCDSDNDCGDGSDEVDCDPNRSCGDSTFKCDNGRCIPKHWACDHDDDCGDNSDEMTCDYSSCASDQFRCGNGKCINSRWRCDYENDCGDNSDEKDCATEISNCRAEEFKCISNGGCVPVQWRCDGEPDCTDASDEVNCENNTCTETQFRCANNKCIMKQWVCDGDYDCEDQSDELNCTSTVPPPITTPSNLPFQK</sequence>
<keyword evidence="11 14" id="KW-1015">Disulfide bond</keyword>
<dbReference type="PROSITE" id="PS01209">
    <property type="entry name" value="LDLRA_1"/>
    <property type="match status" value="3"/>
</dbReference>
<dbReference type="SMART" id="SM00192">
    <property type="entry name" value="LDLa"/>
    <property type="match status" value="5"/>
</dbReference>
<dbReference type="InterPro" id="IPR031777">
    <property type="entry name" value="Sortilin_C"/>
</dbReference>
<evidence type="ECO:0000256" key="13">
    <source>
        <dbReference type="ARBA" id="ARBA00023180"/>
    </source>
</evidence>
<keyword evidence="9" id="KW-1133">Transmembrane helix</keyword>
<keyword evidence="5" id="KW-0812">Transmembrane</keyword>
<dbReference type="EMBL" id="JAVRJZ010000019">
    <property type="protein sequence ID" value="KAK2707908.1"/>
    <property type="molecule type" value="Genomic_DNA"/>
</dbReference>
<feature type="disulfide bond" evidence="14">
    <location>
        <begin position="557"/>
        <end position="575"/>
    </location>
</feature>
<feature type="repeat" description="LDL-receptor class B" evidence="15">
    <location>
        <begin position="219"/>
        <end position="262"/>
    </location>
</feature>
<dbReference type="InterPro" id="IPR011042">
    <property type="entry name" value="6-blade_b-propeller_TolB-like"/>
</dbReference>
<dbReference type="Gene3D" id="3.30.60.270">
    <property type="match status" value="1"/>
</dbReference>
<dbReference type="SUPFAM" id="SSF57424">
    <property type="entry name" value="LDL receptor-like module"/>
    <property type="match status" value="5"/>
</dbReference>
<evidence type="ECO:0000256" key="1">
    <source>
        <dbReference type="ARBA" id="ARBA00004308"/>
    </source>
</evidence>
<dbReference type="GO" id="GO:0006892">
    <property type="term" value="P:post-Golgi vesicle-mediated transport"/>
    <property type="evidence" value="ECO:0007669"/>
    <property type="project" value="TreeGrafter"/>
</dbReference>
<feature type="disulfide bond" evidence="14">
    <location>
        <begin position="517"/>
        <end position="535"/>
    </location>
</feature>
<dbReference type="Gene3D" id="4.10.400.10">
    <property type="entry name" value="Low-density Lipoprotein Receptor"/>
    <property type="match status" value="5"/>
</dbReference>
<evidence type="ECO:0000256" key="15">
    <source>
        <dbReference type="PROSITE-ProRule" id="PRU00461"/>
    </source>
</evidence>
<evidence type="ECO:0000313" key="18">
    <source>
        <dbReference type="Proteomes" id="UP001187531"/>
    </source>
</evidence>
<dbReference type="FunFam" id="2.120.10.30:FF:000241">
    <property type="entry name" value="Low-density lipoprotein receptor-related protein 6"/>
    <property type="match status" value="1"/>
</dbReference>
<evidence type="ECO:0000256" key="6">
    <source>
        <dbReference type="ARBA" id="ARBA00022729"/>
    </source>
</evidence>
<feature type="non-terminal residue" evidence="17">
    <location>
        <position position="722"/>
    </location>
</feature>
<evidence type="ECO:0000259" key="16">
    <source>
        <dbReference type="Pfam" id="PF15901"/>
    </source>
</evidence>
<feature type="repeat" description="LDL-receptor class B" evidence="15">
    <location>
        <begin position="311"/>
        <end position="355"/>
    </location>
</feature>
<gene>
    <name evidence="17" type="ORF">QYM36_015556</name>
</gene>
<proteinExistence type="predicted"/>
<keyword evidence="4" id="KW-0254">Endocytosis</keyword>
<feature type="disulfide bond" evidence="14">
    <location>
        <begin position="650"/>
        <end position="665"/>
    </location>
</feature>
<dbReference type="SUPFAM" id="SSF63825">
    <property type="entry name" value="YWTD domain"/>
    <property type="match status" value="1"/>
</dbReference>
<feature type="disulfide bond" evidence="14">
    <location>
        <begin position="608"/>
        <end position="623"/>
    </location>
</feature>
<keyword evidence="10" id="KW-0472">Membrane</keyword>
<evidence type="ECO:0000256" key="3">
    <source>
        <dbReference type="ARBA" id="ARBA00022536"/>
    </source>
</evidence>
<feature type="disulfide bond" evidence="14">
    <location>
        <begin position="569"/>
        <end position="584"/>
    </location>
</feature>
<dbReference type="Proteomes" id="UP001187531">
    <property type="component" value="Unassembled WGS sequence"/>
</dbReference>
<keyword evidence="3" id="KW-0245">EGF-like domain</keyword>
<feature type="disulfide bond" evidence="14">
    <location>
        <begin position="689"/>
        <end position="704"/>
    </location>
</feature>
<dbReference type="GO" id="GO:0005794">
    <property type="term" value="C:Golgi apparatus"/>
    <property type="evidence" value="ECO:0007669"/>
    <property type="project" value="TreeGrafter"/>
</dbReference>
<dbReference type="PROSITE" id="PS51120">
    <property type="entry name" value="LDLRB"/>
    <property type="match status" value="3"/>
</dbReference>
<evidence type="ECO:0000313" key="17">
    <source>
        <dbReference type="EMBL" id="KAK2707908.1"/>
    </source>
</evidence>
<dbReference type="PRINTS" id="PR00261">
    <property type="entry name" value="LDLRECEPTOR"/>
</dbReference>
<evidence type="ECO:0000256" key="2">
    <source>
        <dbReference type="ARBA" id="ARBA00004479"/>
    </source>
</evidence>
<comment type="subcellular location">
    <subcellularLocation>
        <location evidence="1">Endomembrane system</location>
    </subcellularLocation>
    <subcellularLocation>
        <location evidence="2">Membrane</location>
        <topology evidence="2">Single-pass type I membrane protein</topology>
    </subcellularLocation>
</comment>
<feature type="disulfide bond" evidence="14">
    <location>
        <begin position="670"/>
        <end position="682"/>
    </location>
</feature>
<dbReference type="FunFam" id="3.30.60.270:FF:000002">
    <property type="entry name" value="Sortilin-related receptor isoform A"/>
    <property type="match status" value="1"/>
</dbReference>
<evidence type="ECO:0000256" key="8">
    <source>
        <dbReference type="ARBA" id="ARBA00022837"/>
    </source>
</evidence>
<dbReference type="GO" id="GO:0006897">
    <property type="term" value="P:endocytosis"/>
    <property type="evidence" value="ECO:0007669"/>
    <property type="project" value="UniProtKB-KW"/>
</dbReference>
<feature type="disulfide bond" evidence="14">
    <location>
        <begin position="589"/>
        <end position="601"/>
    </location>
</feature>
<feature type="disulfide bond" evidence="14">
    <location>
        <begin position="529"/>
        <end position="544"/>
    </location>
</feature>
<dbReference type="FunFam" id="4.10.400.10:FF:000045">
    <property type="entry name" value="Low-density lipoprotein receptor-related protein 2"/>
    <property type="match status" value="2"/>
</dbReference>
<dbReference type="GO" id="GO:0016020">
    <property type="term" value="C:membrane"/>
    <property type="evidence" value="ECO:0007669"/>
    <property type="project" value="UniProtKB-SubCell"/>
</dbReference>
<dbReference type="Pfam" id="PF00057">
    <property type="entry name" value="Ldl_recept_a"/>
    <property type="match status" value="5"/>
</dbReference>